<sequence length="76" mass="8327">MGDATDLDKPRRLVVNLPGRVYRELAVLAADGGWTLTAVVRQALKLRGIAEEEGRKGNRLTVMDGEGKVVRVLELL</sequence>
<comment type="caution">
    <text evidence="1">The sequence shown here is derived from an EMBL/GenBank/DDBJ whole genome shotgun (WGS) entry which is preliminary data.</text>
</comment>
<protein>
    <recommendedName>
        <fullName evidence="2">CopG-like ribbon-helix-helix domain-containing protein</fullName>
    </recommendedName>
</protein>
<evidence type="ECO:0008006" key="2">
    <source>
        <dbReference type="Google" id="ProtNLM"/>
    </source>
</evidence>
<gene>
    <name evidence="1" type="ORF">LCGC14_2205190</name>
</gene>
<dbReference type="AlphaFoldDB" id="A0A0F9DFE3"/>
<name>A0A0F9DFE3_9ZZZZ</name>
<evidence type="ECO:0000313" key="1">
    <source>
        <dbReference type="EMBL" id="KKL60448.1"/>
    </source>
</evidence>
<accession>A0A0F9DFE3</accession>
<dbReference type="EMBL" id="LAZR01029141">
    <property type="protein sequence ID" value="KKL60448.1"/>
    <property type="molecule type" value="Genomic_DNA"/>
</dbReference>
<organism evidence="1">
    <name type="scientific">marine sediment metagenome</name>
    <dbReference type="NCBI Taxonomy" id="412755"/>
    <lineage>
        <taxon>unclassified sequences</taxon>
        <taxon>metagenomes</taxon>
        <taxon>ecological metagenomes</taxon>
    </lineage>
</organism>
<reference evidence="1" key="1">
    <citation type="journal article" date="2015" name="Nature">
        <title>Complex archaea that bridge the gap between prokaryotes and eukaryotes.</title>
        <authorList>
            <person name="Spang A."/>
            <person name="Saw J.H."/>
            <person name="Jorgensen S.L."/>
            <person name="Zaremba-Niedzwiedzka K."/>
            <person name="Martijn J."/>
            <person name="Lind A.E."/>
            <person name="van Eijk R."/>
            <person name="Schleper C."/>
            <person name="Guy L."/>
            <person name="Ettema T.J."/>
        </authorList>
    </citation>
    <scope>NUCLEOTIDE SEQUENCE</scope>
</reference>
<proteinExistence type="predicted"/>